<protein>
    <submittedName>
        <fullName evidence="4">Serine/threonine-protein phosphatase</fullName>
    </submittedName>
</protein>
<gene>
    <name evidence="4" type="ORF">IDH41_06635</name>
</gene>
<dbReference type="AlphaFoldDB" id="A0A927CHL4"/>
<accession>A0A927CHL4</accession>
<dbReference type="SMART" id="SM00331">
    <property type="entry name" value="PP2C_SIG"/>
    <property type="match status" value="1"/>
</dbReference>
<dbReference type="PANTHER" id="PTHR47992">
    <property type="entry name" value="PROTEIN PHOSPHATASE"/>
    <property type="match status" value="1"/>
</dbReference>
<evidence type="ECO:0000313" key="4">
    <source>
        <dbReference type="EMBL" id="MBD2868243.1"/>
    </source>
</evidence>
<feature type="transmembrane region" description="Helical" evidence="2">
    <location>
        <begin position="50"/>
        <end position="69"/>
    </location>
</feature>
<dbReference type="SMART" id="SM00332">
    <property type="entry name" value="PP2Cc"/>
    <property type="match status" value="1"/>
</dbReference>
<evidence type="ECO:0000256" key="2">
    <source>
        <dbReference type="SAM" id="Phobius"/>
    </source>
</evidence>
<proteinExistence type="predicted"/>
<keyword evidence="5" id="KW-1185">Reference proteome</keyword>
<dbReference type="EMBL" id="JACXIY010000008">
    <property type="protein sequence ID" value="MBD2868243.1"/>
    <property type="molecule type" value="Genomic_DNA"/>
</dbReference>
<evidence type="ECO:0000259" key="3">
    <source>
        <dbReference type="PROSITE" id="PS51746"/>
    </source>
</evidence>
<comment type="caution">
    <text evidence="4">The sequence shown here is derived from an EMBL/GenBank/DDBJ whole genome shotgun (WGS) entry which is preliminary data.</text>
</comment>
<name>A0A927CHL4_9BACL</name>
<dbReference type="CDD" id="cd00143">
    <property type="entry name" value="PP2Cc"/>
    <property type="match status" value="1"/>
</dbReference>
<evidence type="ECO:0000256" key="1">
    <source>
        <dbReference type="SAM" id="MobiDB-lite"/>
    </source>
</evidence>
<dbReference type="RefSeq" id="WP_190859398.1">
    <property type="nucleotide sequence ID" value="NZ_JACXIY010000008.1"/>
</dbReference>
<dbReference type="InterPro" id="IPR015655">
    <property type="entry name" value="PP2C"/>
</dbReference>
<dbReference type="SUPFAM" id="SSF81606">
    <property type="entry name" value="PP2C-like"/>
    <property type="match status" value="1"/>
</dbReference>
<dbReference type="InterPro" id="IPR036457">
    <property type="entry name" value="PPM-type-like_dom_sf"/>
</dbReference>
<keyword evidence="2" id="KW-0812">Transmembrane</keyword>
<reference evidence="4" key="1">
    <citation type="submission" date="2020-09" db="EMBL/GenBank/DDBJ databases">
        <title>A novel bacterium of genus Paenibacillus, isolated from South China Sea.</title>
        <authorList>
            <person name="Huang H."/>
            <person name="Mo K."/>
            <person name="Hu Y."/>
        </authorList>
    </citation>
    <scope>NUCLEOTIDE SEQUENCE</scope>
    <source>
        <strain evidence="4">IB182493</strain>
    </source>
</reference>
<dbReference type="Pfam" id="PF13672">
    <property type="entry name" value="PP2C_2"/>
    <property type="match status" value="1"/>
</dbReference>
<dbReference type="PROSITE" id="PS51746">
    <property type="entry name" value="PPM_2"/>
    <property type="match status" value="1"/>
</dbReference>
<dbReference type="InterPro" id="IPR001932">
    <property type="entry name" value="PPM-type_phosphatase-like_dom"/>
</dbReference>
<keyword evidence="2" id="KW-1133">Transmembrane helix</keyword>
<dbReference type="GO" id="GO:0004722">
    <property type="term" value="F:protein serine/threonine phosphatase activity"/>
    <property type="evidence" value="ECO:0007669"/>
    <property type="project" value="InterPro"/>
</dbReference>
<sequence>MLNKGMSYGLWAVFLLLVAGFIATEAVPAEFWEGAWTKEQGEVIEQAVKWSTFGFSVLLAILLLATLLADRRQQKAREREKPSVPKKALAAAGSPRAARHEAIEVHADKAGAPAARRIVPAARPGMAVKQGASKAAISVMPGMTQHIGAREEQQDAYFVSAQDDPEILTRCGVLAVLADGMGGFEMGREAGQLAVKTMAREYMGKTAAESVPKALDRAMRQAGAAVYGLARRHGLEWSVGTTLIGAVVQAGRLYWCSVGDSRVYLYRRGELTQLTRDHVYANRLQARVERGEMTQAEAEWHPERHLLTSYLGIPELEEIDANDVPLSLEAGDWVLLCSDGLYDALSARLLEEASRLAPQQAAEWIVRHALSRRMPYQDNATIVILACT</sequence>
<dbReference type="Gene3D" id="3.60.40.10">
    <property type="entry name" value="PPM-type phosphatase domain"/>
    <property type="match status" value="1"/>
</dbReference>
<organism evidence="4 5">
    <name type="scientific">Paenibacillus arenilitoris</name>
    <dbReference type="NCBI Taxonomy" id="2772299"/>
    <lineage>
        <taxon>Bacteria</taxon>
        <taxon>Bacillati</taxon>
        <taxon>Bacillota</taxon>
        <taxon>Bacilli</taxon>
        <taxon>Bacillales</taxon>
        <taxon>Paenibacillaceae</taxon>
        <taxon>Paenibacillus</taxon>
    </lineage>
</organism>
<evidence type="ECO:0000313" key="5">
    <source>
        <dbReference type="Proteomes" id="UP000632125"/>
    </source>
</evidence>
<dbReference type="Proteomes" id="UP000632125">
    <property type="component" value="Unassembled WGS sequence"/>
</dbReference>
<feature type="domain" description="PPM-type phosphatase" evidence="3">
    <location>
        <begin position="134"/>
        <end position="387"/>
    </location>
</feature>
<feature type="region of interest" description="Disordered" evidence="1">
    <location>
        <begin position="76"/>
        <end position="96"/>
    </location>
</feature>
<keyword evidence="2" id="KW-0472">Membrane</keyword>